<evidence type="ECO:0000313" key="3">
    <source>
        <dbReference type="EMBL" id="MRN56256.1"/>
    </source>
</evidence>
<proteinExistence type="predicted"/>
<dbReference type="CDD" id="cd00118">
    <property type="entry name" value="LysM"/>
    <property type="match status" value="2"/>
</dbReference>
<sequence>MKIHIVKTGDTLYLLSQKYGVPLEKIIEANPQISNPNVLAIGDKVKIPAAPVPVPDNSEVYYKHTVKQGDTLWKLSKAWGIPLKEMIEANPQLKNPNALMTGEVVNIPKKTTSAPVQSGDLPSNASNAANNADKTQIGGKTYTGPKVEPAATVTPAPIPAPVNMPKPTPNVAAEVAPPPAPVPLPNKPAEVSPVHEKMITETQSLYVQISVPAQEAMSHHTMPKAEVQPLSFMEPKATPCNKTAGYPGLTENPNFYDCPPTYPFYEPLSNMNINMAPNFMQPAFYAPDCMPPYYYPENIHPMNNVPASWHTNAVPNYTEALGMNPNSEYPAYVSPQYTGQSPNLPWPSCGCGGNAQLQPYSYEMPMYNNFPGYTQPNAYSPFGVSMPQMPNQGLVPTDPLGAFGGAAISNIPPYPQYPGIDNYGQHNRVPEIQEPEPIVRDIQQIAGGGTSEPVALEGNIKGKSSGPNNKGPKAKTSSQKSKSSNATSKSQRSNQSKQTHATKRSRNPWISN</sequence>
<feature type="compositionally biased region" description="Low complexity" evidence="1">
    <location>
        <begin position="474"/>
        <end position="494"/>
    </location>
</feature>
<dbReference type="InterPro" id="IPR036779">
    <property type="entry name" value="LysM_dom_sf"/>
</dbReference>
<evidence type="ECO:0000259" key="2">
    <source>
        <dbReference type="PROSITE" id="PS51782"/>
    </source>
</evidence>
<dbReference type="PANTHER" id="PTHR33734:SF22">
    <property type="entry name" value="MEMBRANE-BOUND LYTIC MUREIN TRANSGLYCOSYLASE D"/>
    <property type="match status" value="1"/>
</dbReference>
<feature type="domain" description="LysM" evidence="2">
    <location>
        <begin position="62"/>
        <end position="107"/>
    </location>
</feature>
<dbReference type="Proteomes" id="UP000463051">
    <property type="component" value="Unassembled WGS sequence"/>
</dbReference>
<dbReference type="SMART" id="SM00257">
    <property type="entry name" value="LysM"/>
    <property type="match status" value="2"/>
</dbReference>
<dbReference type="EMBL" id="WJXB01000012">
    <property type="protein sequence ID" value="MRN56256.1"/>
    <property type="molecule type" value="Genomic_DNA"/>
</dbReference>
<organism evidence="3 4">
    <name type="scientific">Paenibacillus monticola</name>
    <dbReference type="NCBI Taxonomy" id="2666075"/>
    <lineage>
        <taxon>Bacteria</taxon>
        <taxon>Bacillati</taxon>
        <taxon>Bacillota</taxon>
        <taxon>Bacilli</taxon>
        <taxon>Bacillales</taxon>
        <taxon>Paenibacillaceae</taxon>
        <taxon>Paenibacillus</taxon>
    </lineage>
</organism>
<dbReference type="SUPFAM" id="SSF54106">
    <property type="entry name" value="LysM domain"/>
    <property type="match status" value="2"/>
</dbReference>
<gene>
    <name evidence="3" type="ORF">GJB61_25105</name>
</gene>
<reference evidence="3 4" key="1">
    <citation type="submission" date="2019-11" db="EMBL/GenBank/DDBJ databases">
        <title>Paenibacillus monticola sp. nov., a novel PGPR strain isolated from mountain sample in China.</title>
        <authorList>
            <person name="Zhao Q."/>
            <person name="Li H.-P."/>
            <person name="Zhang J.-L."/>
        </authorList>
    </citation>
    <scope>NUCLEOTIDE SEQUENCE [LARGE SCALE GENOMIC DNA]</scope>
    <source>
        <strain evidence="3 4">LC-T2</strain>
    </source>
</reference>
<evidence type="ECO:0000313" key="4">
    <source>
        <dbReference type="Proteomes" id="UP000463051"/>
    </source>
</evidence>
<protein>
    <submittedName>
        <fullName evidence="3">LysM peptidoglycan-binding domain-containing protein</fullName>
    </submittedName>
</protein>
<dbReference type="RefSeq" id="WP_154121734.1">
    <property type="nucleotide sequence ID" value="NZ_WJXB01000012.1"/>
</dbReference>
<feature type="region of interest" description="Disordered" evidence="1">
    <location>
        <begin position="113"/>
        <end position="148"/>
    </location>
</feature>
<dbReference type="InterPro" id="IPR018392">
    <property type="entry name" value="LysM"/>
</dbReference>
<accession>A0A7X2L596</accession>
<dbReference type="Gene3D" id="3.10.350.10">
    <property type="entry name" value="LysM domain"/>
    <property type="match status" value="2"/>
</dbReference>
<dbReference type="Pfam" id="PF01476">
    <property type="entry name" value="LysM"/>
    <property type="match status" value="2"/>
</dbReference>
<feature type="region of interest" description="Disordered" evidence="1">
    <location>
        <begin position="449"/>
        <end position="512"/>
    </location>
</feature>
<feature type="domain" description="LysM" evidence="2">
    <location>
        <begin position="2"/>
        <end position="47"/>
    </location>
</feature>
<dbReference type="PANTHER" id="PTHR33734">
    <property type="entry name" value="LYSM DOMAIN-CONTAINING GPI-ANCHORED PROTEIN 2"/>
    <property type="match status" value="1"/>
</dbReference>
<keyword evidence="4" id="KW-1185">Reference proteome</keyword>
<comment type="caution">
    <text evidence="3">The sequence shown here is derived from an EMBL/GenBank/DDBJ whole genome shotgun (WGS) entry which is preliminary data.</text>
</comment>
<name>A0A7X2L596_9BACL</name>
<feature type="compositionally biased region" description="Low complexity" evidence="1">
    <location>
        <begin position="123"/>
        <end position="132"/>
    </location>
</feature>
<dbReference type="PROSITE" id="PS51782">
    <property type="entry name" value="LYSM"/>
    <property type="match status" value="2"/>
</dbReference>
<dbReference type="AlphaFoldDB" id="A0A7X2L596"/>
<evidence type="ECO:0000256" key="1">
    <source>
        <dbReference type="SAM" id="MobiDB-lite"/>
    </source>
</evidence>